<protein>
    <submittedName>
        <fullName evidence="8">Solute carrier family 5 member 2</fullName>
    </submittedName>
</protein>
<dbReference type="PANTHER" id="PTHR11819:SF145">
    <property type="entry name" value="SODIUM_GLUCOSE COTRANSPORTER 2"/>
    <property type="match status" value="1"/>
</dbReference>
<evidence type="ECO:0000313" key="9">
    <source>
        <dbReference type="Proteomes" id="UP000472265"/>
    </source>
</evidence>
<dbReference type="Ensembl" id="ENSSAUT00010011297.1">
    <property type="protein sequence ID" value="ENSSAUP00010010643.1"/>
    <property type="gene ID" value="ENSSAUG00010001886.1"/>
</dbReference>
<feature type="transmembrane region" description="Helical" evidence="7">
    <location>
        <begin position="171"/>
        <end position="192"/>
    </location>
</feature>
<dbReference type="GO" id="GO:0005412">
    <property type="term" value="F:D-glucose:sodium symporter activity"/>
    <property type="evidence" value="ECO:0007669"/>
    <property type="project" value="TreeGrafter"/>
</dbReference>
<dbReference type="PROSITE" id="PS00456">
    <property type="entry name" value="NA_SOLUT_SYMP_1"/>
    <property type="match status" value="1"/>
</dbReference>
<comment type="subcellular location">
    <subcellularLocation>
        <location evidence="1">Membrane</location>
        <topology evidence="1">Multi-pass membrane protein</topology>
    </subcellularLocation>
</comment>
<dbReference type="GO" id="GO:0046872">
    <property type="term" value="F:metal ion binding"/>
    <property type="evidence" value="ECO:0007669"/>
    <property type="project" value="UniProtKB-KW"/>
</dbReference>
<feature type="transmembrane region" description="Helical" evidence="7">
    <location>
        <begin position="28"/>
        <end position="47"/>
    </location>
</feature>
<feature type="transmembrane region" description="Helical" evidence="7">
    <location>
        <begin position="204"/>
        <end position="224"/>
    </location>
</feature>
<feature type="transmembrane region" description="Helical" evidence="7">
    <location>
        <begin position="529"/>
        <end position="552"/>
    </location>
</feature>
<reference evidence="8" key="1">
    <citation type="submission" date="2021-04" db="EMBL/GenBank/DDBJ databases">
        <authorList>
            <consortium name="Wellcome Sanger Institute Data Sharing"/>
        </authorList>
    </citation>
    <scope>NUCLEOTIDE SEQUENCE [LARGE SCALE GENOMIC DNA]</scope>
</reference>
<reference evidence="8" key="2">
    <citation type="submission" date="2025-08" db="UniProtKB">
        <authorList>
            <consortium name="Ensembl"/>
        </authorList>
    </citation>
    <scope>IDENTIFICATION</scope>
</reference>
<dbReference type="Proteomes" id="UP000472265">
    <property type="component" value="Chromosome 2"/>
</dbReference>
<dbReference type="InterPro" id="IPR001734">
    <property type="entry name" value="Na/solute_symporter"/>
</dbReference>
<feature type="transmembrane region" description="Helical" evidence="7">
    <location>
        <begin position="425"/>
        <end position="446"/>
    </location>
</feature>
<sequence length="670" mass="73428">MSRDVSFSFGEMENPLSDKVSVNNPADLSIIVGYFIMVIGVGIWSMFRTKRGTVGGYFLAGRSMTWWPVGASLFASNIGSGHFVGLAGTGAASGIAVGGFEWNALFIVLLLGWLFVPVYLTAGVITMPQYLKKRFGGSRISLYLSVISLFLYIFTKISVDMFSGAVFIQQALGWNIYVAVITLLLITALYTVTGGLAALMYTDTFQTFVIIAVPLFSLSLQAFAEVGGYSALVVKYSSAIPSNFSSMDPRRYNISPDCYTPRPDAFSLLRDPTTGDLPWPGVVFGIAIVGGWYWCTDQVIVQRCLAARSLTHVKAGCIMCGYLKLLPMFLMVFPGMISRVLYPDEVGCVVPEVCKRVCGTEVGCSNIAYPKLVVSVMPNGLRGLMLAVMLAALMSSLASIFNSSSTLFTMDIWTRIRPQAAERELIIVGRVWVLCIVAISICWIPVVQAAQSGQLFDYIQSVSSYLAPPIASVFLLAVFVKRVNEMGAFWGLIGGLLMGLCRMLPEFWFGTGSCIFPSNCPFLVCGIHYLHFGIILFFCTSVLVLLVSYCSMPIDDQHLYRLVFSLRHSKEERKDLDWESNGQINAMHIHSTENTDSSIFPSVAEEEGKSGICSLVGRLCGGGSQAQEQDTPEAPEKLPDISEDPVWKYTVDSNALIMMAVAVFMWGYYA</sequence>
<feature type="transmembrane region" description="Helical" evidence="7">
    <location>
        <begin position="487"/>
        <end position="509"/>
    </location>
</feature>
<gene>
    <name evidence="8" type="primary">SLC5A2</name>
    <name evidence="8" type="synonym">slc5a2</name>
</gene>
<feature type="transmembrane region" description="Helical" evidence="7">
    <location>
        <begin position="140"/>
        <end position="159"/>
    </location>
</feature>
<keyword evidence="5 7" id="KW-0472">Membrane</keyword>
<dbReference type="Gene3D" id="1.20.1730.10">
    <property type="entry name" value="Sodium/glucose cotransporter"/>
    <property type="match status" value="1"/>
</dbReference>
<keyword evidence="4 7" id="KW-1133">Transmembrane helix</keyword>
<evidence type="ECO:0000256" key="2">
    <source>
        <dbReference type="ARBA" id="ARBA00006434"/>
    </source>
</evidence>
<feature type="transmembrane region" description="Helical" evidence="7">
    <location>
        <begin position="458"/>
        <end position="480"/>
    </location>
</feature>
<dbReference type="PROSITE" id="PS00457">
    <property type="entry name" value="NA_SOLUT_SYMP_2"/>
    <property type="match status" value="1"/>
</dbReference>
<feature type="transmembrane region" description="Helical" evidence="7">
    <location>
        <begin position="316"/>
        <end position="337"/>
    </location>
</feature>
<feature type="transmembrane region" description="Helical" evidence="7">
    <location>
        <begin position="104"/>
        <end position="128"/>
    </location>
</feature>
<dbReference type="GeneTree" id="ENSGT00940000160533"/>
<dbReference type="GO" id="GO:0016324">
    <property type="term" value="C:apical plasma membrane"/>
    <property type="evidence" value="ECO:0007669"/>
    <property type="project" value="UniProtKB-SubCell"/>
</dbReference>
<dbReference type="AlphaFoldDB" id="A0A671UA25"/>
<dbReference type="GO" id="GO:1904659">
    <property type="term" value="P:D-glucose transmembrane transport"/>
    <property type="evidence" value="ECO:0007669"/>
    <property type="project" value="UniProtKB-ARBA"/>
</dbReference>
<proteinExistence type="inferred from homology"/>
<evidence type="ECO:0000256" key="1">
    <source>
        <dbReference type="ARBA" id="ARBA00004141"/>
    </source>
</evidence>
<keyword evidence="3 7" id="KW-0812">Transmembrane</keyword>
<dbReference type="PANTHER" id="PTHR11819">
    <property type="entry name" value="SOLUTE CARRIER FAMILY 5"/>
    <property type="match status" value="1"/>
</dbReference>
<evidence type="ECO:0000256" key="6">
    <source>
        <dbReference type="RuleBase" id="RU362091"/>
    </source>
</evidence>
<evidence type="ECO:0000256" key="7">
    <source>
        <dbReference type="SAM" id="Phobius"/>
    </source>
</evidence>
<reference evidence="8" key="3">
    <citation type="submission" date="2025-09" db="UniProtKB">
        <authorList>
            <consortium name="Ensembl"/>
        </authorList>
    </citation>
    <scope>IDENTIFICATION</scope>
</reference>
<keyword evidence="9" id="KW-1185">Reference proteome</keyword>
<accession>A0A671UA25</accession>
<dbReference type="InterPro" id="IPR018212">
    <property type="entry name" value="Na/solute_symporter_CS"/>
</dbReference>
<comment type="similarity">
    <text evidence="2 6">Belongs to the sodium:solute symporter (SSF) (TC 2.A.21) family.</text>
</comment>
<evidence type="ECO:0000256" key="5">
    <source>
        <dbReference type="ARBA" id="ARBA00023136"/>
    </source>
</evidence>
<feature type="transmembrane region" description="Helical" evidence="7">
    <location>
        <begin position="277"/>
        <end position="295"/>
    </location>
</feature>
<organism evidence="8 9">
    <name type="scientific">Sparus aurata</name>
    <name type="common">Gilthead sea bream</name>
    <dbReference type="NCBI Taxonomy" id="8175"/>
    <lineage>
        <taxon>Eukaryota</taxon>
        <taxon>Metazoa</taxon>
        <taxon>Chordata</taxon>
        <taxon>Craniata</taxon>
        <taxon>Vertebrata</taxon>
        <taxon>Euteleostomi</taxon>
        <taxon>Actinopterygii</taxon>
        <taxon>Neopterygii</taxon>
        <taxon>Teleostei</taxon>
        <taxon>Neoteleostei</taxon>
        <taxon>Acanthomorphata</taxon>
        <taxon>Eupercaria</taxon>
        <taxon>Spariformes</taxon>
        <taxon>Sparidae</taxon>
        <taxon>Sparus</taxon>
    </lineage>
</organism>
<dbReference type="Pfam" id="PF00474">
    <property type="entry name" value="SSF"/>
    <property type="match status" value="1"/>
</dbReference>
<evidence type="ECO:0000256" key="4">
    <source>
        <dbReference type="ARBA" id="ARBA00022989"/>
    </source>
</evidence>
<evidence type="ECO:0000256" key="3">
    <source>
        <dbReference type="ARBA" id="ARBA00022692"/>
    </source>
</evidence>
<dbReference type="InterPro" id="IPR038377">
    <property type="entry name" value="Na/Glc_symporter_sf"/>
</dbReference>
<feature type="transmembrane region" description="Helical" evidence="7">
    <location>
        <begin position="67"/>
        <end position="92"/>
    </location>
</feature>
<evidence type="ECO:0000313" key="8">
    <source>
        <dbReference type="Ensembl" id="ENSSAUP00010010643.1"/>
    </source>
</evidence>
<dbReference type="NCBIfam" id="TIGR00813">
    <property type="entry name" value="sss"/>
    <property type="match status" value="1"/>
</dbReference>
<dbReference type="PROSITE" id="PS50283">
    <property type="entry name" value="NA_SOLUT_SYMP_3"/>
    <property type="match status" value="1"/>
</dbReference>
<dbReference type="InParanoid" id="A0A671UA25"/>
<name>A0A671UA25_SPAAU</name>
<feature type="transmembrane region" description="Helical" evidence="7">
    <location>
        <begin position="384"/>
        <end position="404"/>
    </location>
</feature>